<dbReference type="InterPro" id="IPR041677">
    <property type="entry name" value="DNA2/NAM7_AAA_11"/>
</dbReference>
<dbReference type="Pfam" id="PF13087">
    <property type="entry name" value="AAA_12"/>
    <property type="match status" value="1"/>
</dbReference>
<dbReference type="Proteomes" id="UP001470230">
    <property type="component" value="Unassembled WGS sequence"/>
</dbReference>
<dbReference type="EMBL" id="JAPFFF010000003">
    <property type="protein sequence ID" value="KAK8894703.1"/>
    <property type="molecule type" value="Genomic_DNA"/>
</dbReference>
<protein>
    <submittedName>
        <fullName evidence="4">ATP-dependent helicase NAM7</fullName>
    </submittedName>
</protein>
<dbReference type="PANTHER" id="PTHR10887:SF495">
    <property type="entry name" value="HELICASE SENATAXIN ISOFORM X1-RELATED"/>
    <property type="match status" value="1"/>
</dbReference>
<gene>
    <name evidence="4" type="ORF">M9Y10_023140</name>
</gene>
<dbReference type="InterPro" id="IPR045055">
    <property type="entry name" value="DNA2/NAM7-like"/>
</dbReference>
<evidence type="ECO:0000259" key="3">
    <source>
        <dbReference type="Pfam" id="PF13087"/>
    </source>
</evidence>
<keyword evidence="4" id="KW-0067">ATP-binding</keyword>
<evidence type="ECO:0000259" key="2">
    <source>
        <dbReference type="Pfam" id="PF13086"/>
    </source>
</evidence>
<keyword evidence="4" id="KW-0547">Nucleotide-binding</keyword>
<evidence type="ECO:0000313" key="5">
    <source>
        <dbReference type="Proteomes" id="UP001470230"/>
    </source>
</evidence>
<dbReference type="GO" id="GO:0004386">
    <property type="term" value="F:helicase activity"/>
    <property type="evidence" value="ECO:0007669"/>
    <property type="project" value="UniProtKB-KW"/>
</dbReference>
<name>A0ABR2KUH0_9EUKA</name>
<feature type="compositionally biased region" description="Acidic residues" evidence="1">
    <location>
        <begin position="509"/>
        <end position="537"/>
    </location>
</feature>
<comment type="caution">
    <text evidence="4">The sequence shown here is derived from an EMBL/GenBank/DDBJ whole genome shotgun (WGS) entry which is preliminary data.</text>
</comment>
<dbReference type="CDD" id="cd18808">
    <property type="entry name" value="SF1_C_Upf1"/>
    <property type="match status" value="1"/>
</dbReference>
<dbReference type="InterPro" id="IPR027417">
    <property type="entry name" value="P-loop_NTPase"/>
</dbReference>
<keyword evidence="4" id="KW-0378">Hydrolase</keyword>
<accession>A0ABR2KUH0</accession>
<reference evidence="4 5" key="1">
    <citation type="submission" date="2024-04" db="EMBL/GenBank/DDBJ databases">
        <title>Tritrichomonas musculus Genome.</title>
        <authorList>
            <person name="Alves-Ferreira E."/>
            <person name="Grigg M."/>
            <person name="Lorenzi H."/>
            <person name="Galac M."/>
        </authorList>
    </citation>
    <scope>NUCLEOTIDE SEQUENCE [LARGE SCALE GENOMIC DNA]</scope>
    <source>
        <strain evidence="4 5">EAF2021</strain>
    </source>
</reference>
<dbReference type="InterPro" id="IPR041679">
    <property type="entry name" value="DNA2/NAM7-like_C"/>
</dbReference>
<dbReference type="SUPFAM" id="SSF52540">
    <property type="entry name" value="P-loop containing nucleoside triphosphate hydrolases"/>
    <property type="match status" value="1"/>
</dbReference>
<sequence>MSRSEHKSPTNNAANDENKQGIPHDSSLNHLHCFLCKCSDPNYLVYSPKDDFYLCTNGPEKLKGSHLLFVLERYGSVPLQKVIYSKTILPIPNDGDEDNENESINSETDFSIIDSEKNQKIKYILHKEKYIPILCKKCQNPNIFDLGFFKQEKKKKSKSDDESSNIDENGNLENIENIQKSFDNLICIQCLLKEYGSKSKIIRSFNPLISLYTINDLIANRSTDKSMISRWLLPEDQFRQQILTLRKLRNFNIKSIDKIDLKPLKLYYKHPGNYVNALLPFINEEENVSNNKTLSEKFFGIKIEVMIDKIKGKNQKAYNESDLKTKVHKSFYEFSFLARHSIFASMVPGSRVSIRLSNSKNAGNDDNNEDDRILGIVLNRDPKTSYVTITITSGYIKAPENLQFCERSIRVPKDEDDTQDKDDTKYDIFTIYSFIENVDIFRRPTSIPFTRQRDTLTKFMQFMKSKKYDFFIKIMSGNLKYVNTLINGKVEPFVKNVDKENVIKRKNEEEEEEDKNDEEEENKNEEEEDNDYDENEDDKIGNDSLEDDQLEQITNKRIESLYANCQLKQNDDQYKAIKFALMHKFAMIQGPPGTGKSTCIALQALIYYIQGQGVLIITHSNAASDHITEIILRLIDTISKNPNSSHKIPSDAVVRVCGSTYEVIAQGNKNLKPVLSSTFVSNRLRYRNDNKENHYQQKEFIKENSNKIYIATAITSGGSRLDRIFKNVIVDESNQLVDTELLVPLSHKCEHLTLYGDHKQIGPFVYSNNCKKNNFALSFIERLPKLGYEPICLETQYRMHPEISEFPSKAFYEGRLKNGVTANDRIFEADKDLLMQKDIPIVFYNVKNSIEQFSSSGKSFLNVAEASTLGEIISKFKKSVPAIQPEQIAIITFYNGMIDILRSHLRYLSSSNNNNSDQKDESFYDNLRIDTVDAFEGSDIDYVILICVRSNRKKNIGFLSDMGRLNVALTRAKKGFFIIGNKKNFANDETWSNLINSLSIREVVCDV</sequence>
<feature type="domain" description="DNA2/NAM7 helicase-like C-terminal" evidence="3">
    <location>
        <begin position="778"/>
        <end position="983"/>
    </location>
</feature>
<dbReference type="Pfam" id="PF13086">
    <property type="entry name" value="AAA_11"/>
    <property type="match status" value="1"/>
</dbReference>
<evidence type="ECO:0000313" key="4">
    <source>
        <dbReference type="EMBL" id="KAK8894703.1"/>
    </source>
</evidence>
<dbReference type="PANTHER" id="PTHR10887">
    <property type="entry name" value="DNA2/NAM7 HELICASE FAMILY"/>
    <property type="match status" value="1"/>
</dbReference>
<feature type="region of interest" description="Disordered" evidence="1">
    <location>
        <begin position="505"/>
        <end position="547"/>
    </location>
</feature>
<organism evidence="4 5">
    <name type="scientific">Tritrichomonas musculus</name>
    <dbReference type="NCBI Taxonomy" id="1915356"/>
    <lineage>
        <taxon>Eukaryota</taxon>
        <taxon>Metamonada</taxon>
        <taxon>Parabasalia</taxon>
        <taxon>Tritrichomonadida</taxon>
        <taxon>Tritrichomonadidae</taxon>
        <taxon>Tritrichomonas</taxon>
    </lineage>
</organism>
<evidence type="ECO:0000256" key="1">
    <source>
        <dbReference type="SAM" id="MobiDB-lite"/>
    </source>
</evidence>
<keyword evidence="4" id="KW-0347">Helicase</keyword>
<feature type="domain" description="DNA2/NAM7 helicase helicase" evidence="2">
    <location>
        <begin position="570"/>
        <end position="698"/>
    </location>
</feature>
<dbReference type="InterPro" id="IPR047187">
    <property type="entry name" value="SF1_C_Upf1"/>
</dbReference>
<feature type="region of interest" description="Disordered" evidence="1">
    <location>
        <begin position="1"/>
        <end position="22"/>
    </location>
</feature>
<dbReference type="Gene3D" id="3.40.50.300">
    <property type="entry name" value="P-loop containing nucleotide triphosphate hydrolases"/>
    <property type="match status" value="2"/>
</dbReference>
<proteinExistence type="predicted"/>
<keyword evidence="5" id="KW-1185">Reference proteome</keyword>